<dbReference type="PROSITE" id="PS00798">
    <property type="entry name" value="ALDOKETO_REDUCTASE_1"/>
    <property type="match status" value="1"/>
</dbReference>
<dbReference type="Pfam" id="PF00248">
    <property type="entry name" value="Aldo_ket_red"/>
    <property type="match status" value="1"/>
</dbReference>
<evidence type="ECO:0000256" key="3">
    <source>
        <dbReference type="ARBA" id="ARBA00023002"/>
    </source>
</evidence>
<feature type="binding site" evidence="5">
    <location>
        <position position="113"/>
    </location>
    <ligand>
        <name>substrate</name>
    </ligand>
</feature>
<dbReference type="PROSITE" id="PS00063">
    <property type="entry name" value="ALDOKETO_REDUCTASE_3"/>
    <property type="match status" value="1"/>
</dbReference>
<dbReference type="PROSITE" id="PS00062">
    <property type="entry name" value="ALDOKETO_REDUCTASE_2"/>
    <property type="match status" value="1"/>
</dbReference>
<dbReference type="PANTHER" id="PTHR43827">
    <property type="entry name" value="2,5-DIKETO-D-GLUCONIC ACID REDUCTASE"/>
    <property type="match status" value="1"/>
</dbReference>
<dbReference type="PANTHER" id="PTHR43827:SF3">
    <property type="entry name" value="NADP-DEPENDENT OXIDOREDUCTASE DOMAIN-CONTAINING PROTEIN"/>
    <property type="match status" value="1"/>
</dbReference>
<dbReference type="InterPro" id="IPR020471">
    <property type="entry name" value="AKR"/>
</dbReference>
<evidence type="ECO:0000256" key="1">
    <source>
        <dbReference type="ARBA" id="ARBA00007905"/>
    </source>
</evidence>
<name>A0A7K1J527_9BIFI</name>
<feature type="active site" description="Proton donor" evidence="4">
    <location>
        <position position="55"/>
    </location>
</feature>
<evidence type="ECO:0000256" key="5">
    <source>
        <dbReference type="PIRSR" id="PIRSR000097-2"/>
    </source>
</evidence>
<dbReference type="Proteomes" id="UP000487882">
    <property type="component" value="Unassembled WGS sequence"/>
</dbReference>
<reference evidence="8 9" key="1">
    <citation type="submission" date="2019-09" db="EMBL/GenBank/DDBJ databases">
        <title>Bifidobacterium canis sp. nov., isolated from the digestive tract of German Shepherd dog puppy.</title>
        <authorList>
            <person name="Bunesova V."/>
        </authorList>
    </citation>
    <scope>NUCLEOTIDE SEQUENCE [LARGE SCALE GENOMIC DNA]</scope>
    <source>
        <strain evidence="8 9">GSD1FS</strain>
    </source>
</reference>
<protein>
    <submittedName>
        <fullName evidence="8">Glyoxal reductase</fullName>
    </submittedName>
</protein>
<comment type="caution">
    <text evidence="8">The sequence shown here is derived from an EMBL/GenBank/DDBJ whole genome shotgun (WGS) entry which is preliminary data.</text>
</comment>
<gene>
    <name evidence="8" type="ORF">GSD1FS_1106</name>
</gene>
<dbReference type="FunFam" id="3.20.20.100:FF:000015">
    <property type="entry name" value="Oxidoreductase, aldo/keto reductase family"/>
    <property type="match status" value="1"/>
</dbReference>
<dbReference type="RefSeq" id="WP_155588705.1">
    <property type="nucleotide sequence ID" value="NZ_WNLP01000004.1"/>
</dbReference>
<dbReference type="SUPFAM" id="SSF51430">
    <property type="entry name" value="NAD(P)-linked oxidoreductase"/>
    <property type="match status" value="1"/>
</dbReference>
<feature type="domain" description="NADP-dependent oxidoreductase" evidence="7">
    <location>
        <begin position="21"/>
        <end position="264"/>
    </location>
</feature>
<dbReference type="EMBL" id="WNLP01000004">
    <property type="protein sequence ID" value="MUH59763.1"/>
    <property type="molecule type" value="Genomic_DNA"/>
</dbReference>
<keyword evidence="3" id="KW-0560">Oxidoreductase</keyword>
<evidence type="ECO:0000256" key="6">
    <source>
        <dbReference type="PIRSR" id="PIRSR000097-3"/>
    </source>
</evidence>
<dbReference type="Gene3D" id="3.20.20.100">
    <property type="entry name" value="NADP-dependent oxidoreductase domain"/>
    <property type="match status" value="1"/>
</dbReference>
<evidence type="ECO:0000259" key="7">
    <source>
        <dbReference type="Pfam" id="PF00248"/>
    </source>
</evidence>
<organism evidence="8 9">
    <name type="scientific">Bifidobacterium canis</name>
    <dbReference type="NCBI Taxonomy" id="2610880"/>
    <lineage>
        <taxon>Bacteria</taxon>
        <taxon>Bacillati</taxon>
        <taxon>Actinomycetota</taxon>
        <taxon>Actinomycetes</taxon>
        <taxon>Bifidobacteriales</taxon>
        <taxon>Bifidobacteriaceae</taxon>
        <taxon>Bifidobacterium</taxon>
    </lineage>
</organism>
<evidence type="ECO:0000313" key="9">
    <source>
        <dbReference type="Proteomes" id="UP000487882"/>
    </source>
</evidence>
<dbReference type="InterPro" id="IPR036812">
    <property type="entry name" value="NAD(P)_OxRdtase_dom_sf"/>
</dbReference>
<evidence type="ECO:0000313" key="8">
    <source>
        <dbReference type="EMBL" id="MUH59763.1"/>
    </source>
</evidence>
<keyword evidence="9" id="KW-1185">Reference proteome</keyword>
<feature type="site" description="Lowers pKa of active site Tyr" evidence="6">
    <location>
        <position position="80"/>
    </location>
</feature>
<keyword evidence="2" id="KW-0521">NADP</keyword>
<dbReference type="InterPro" id="IPR018170">
    <property type="entry name" value="Aldo/ket_reductase_CS"/>
</dbReference>
<dbReference type="InterPro" id="IPR023210">
    <property type="entry name" value="NADP_OxRdtase_dom"/>
</dbReference>
<dbReference type="GO" id="GO:0016616">
    <property type="term" value="F:oxidoreductase activity, acting on the CH-OH group of donors, NAD or NADP as acceptor"/>
    <property type="evidence" value="ECO:0007669"/>
    <property type="project" value="UniProtKB-ARBA"/>
</dbReference>
<dbReference type="AlphaFoldDB" id="A0A7K1J527"/>
<comment type="similarity">
    <text evidence="1">Belongs to the aldo/keto reductase family.</text>
</comment>
<dbReference type="PIRSF" id="PIRSF000097">
    <property type="entry name" value="AKR"/>
    <property type="match status" value="1"/>
</dbReference>
<proteinExistence type="inferred from homology"/>
<dbReference type="PRINTS" id="PR00069">
    <property type="entry name" value="ALDKETRDTASE"/>
</dbReference>
<sequence length="278" mass="31640">MGLQDGEHTIALNNDVMMPQIGLGVWRAEEGEQTVNAVTTALENGYRLIDTAAFYKNEKSVGEGIARSGLPRDQIFVTTKVWNDDIRAEKTPEAFEHSLDLLGLDYIDLYLLHWPVKGWQKAWDDLQELYRQHRVRAIGVCNFEEDHLDELLANSDVKPVVNQIESSPEFNNQQLIDFCHGKDIAVEAWKPLGGQGSDLLNNRELFDIGDKYGKSPAQVVIRWHLQRNVIPLPKSVHATRIIQNINVFDFELSDEDMQRINAMNTGKRNGADPHHIDF</sequence>
<evidence type="ECO:0000256" key="2">
    <source>
        <dbReference type="ARBA" id="ARBA00022857"/>
    </source>
</evidence>
<evidence type="ECO:0000256" key="4">
    <source>
        <dbReference type="PIRSR" id="PIRSR000097-1"/>
    </source>
</evidence>
<accession>A0A7K1J527</accession>